<feature type="compositionally biased region" description="Basic and acidic residues" evidence="13">
    <location>
        <begin position="132"/>
        <end position="154"/>
    </location>
</feature>
<dbReference type="GO" id="GO:0005743">
    <property type="term" value="C:mitochondrial inner membrane"/>
    <property type="evidence" value="ECO:0007669"/>
    <property type="project" value="UniProtKB-SubCell"/>
</dbReference>
<evidence type="ECO:0000256" key="8">
    <source>
        <dbReference type="ARBA" id="ARBA00023128"/>
    </source>
</evidence>
<keyword evidence="9" id="KW-0472">Membrane</keyword>
<accession>A0A1D8NJD6</accession>
<keyword evidence="7" id="KW-1133">Transmembrane helix</keyword>
<gene>
    <name evidence="17" type="ORF">B0I71DRAFT_127777</name>
    <name evidence="16" type="ORF">YALI1_E25267g</name>
</gene>
<dbReference type="eggNOG" id="ENOG502QS0P">
    <property type="taxonomic scope" value="Eukaryota"/>
</dbReference>
<evidence type="ECO:0000256" key="12">
    <source>
        <dbReference type="SAM" id="Coils"/>
    </source>
</evidence>
<keyword evidence="5 11" id="KW-0999">Mitochondrion inner membrane</keyword>
<organism evidence="16 18">
    <name type="scientific">Yarrowia lipolytica</name>
    <name type="common">Candida lipolytica</name>
    <dbReference type="NCBI Taxonomy" id="4952"/>
    <lineage>
        <taxon>Eukaryota</taxon>
        <taxon>Fungi</taxon>
        <taxon>Dikarya</taxon>
        <taxon>Ascomycota</taxon>
        <taxon>Saccharomycotina</taxon>
        <taxon>Dipodascomycetes</taxon>
        <taxon>Dipodascales</taxon>
        <taxon>Dipodascales incertae sedis</taxon>
        <taxon>Yarrowia</taxon>
    </lineage>
</organism>
<feature type="domain" description="Mitochondrial escape protein 2 C-terminal" evidence="15">
    <location>
        <begin position="467"/>
        <end position="1042"/>
    </location>
</feature>
<dbReference type="InterPro" id="IPR027417">
    <property type="entry name" value="P-loop_NTPase"/>
</dbReference>
<dbReference type="GO" id="GO:0006397">
    <property type="term" value="P:mRNA processing"/>
    <property type="evidence" value="ECO:0007669"/>
    <property type="project" value="UniProtKB-UniRule"/>
</dbReference>
<feature type="compositionally biased region" description="Basic and acidic residues" evidence="13">
    <location>
        <begin position="90"/>
        <end position="108"/>
    </location>
</feature>
<evidence type="ECO:0000313" key="17">
    <source>
        <dbReference type="EMBL" id="RDW28222.1"/>
    </source>
</evidence>
<dbReference type="Proteomes" id="UP000256601">
    <property type="component" value="Unassembled WGS sequence"/>
</dbReference>
<dbReference type="GO" id="GO:0003723">
    <property type="term" value="F:RNA binding"/>
    <property type="evidence" value="ECO:0007669"/>
    <property type="project" value="UniProtKB-UniRule"/>
</dbReference>
<evidence type="ECO:0000313" key="18">
    <source>
        <dbReference type="Proteomes" id="UP000182444"/>
    </source>
</evidence>
<dbReference type="KEGG" id="yli:2911885"/>
<evidence type="ECO:0000259" key="14">
    <source>
        <dbReference type="Pfam" id="PF00076"/>
    </source>
</evidence>
<dbReference type="EMBL" id="CP017557">
    <property type="protein sequence ID" value="AOW05742.1"/>
    <property type="molecule type" value="Genomic_DNA"/>
</dbReference>
<keyword evidence="12" id="KW-0175">Coiled coil</keyword>
<dbReference type="InterPro" id="IPR000504">
    <property type="entry name" value="RRM_dom"/>
</dbReference>
<dbReference type="InterPro" id="IPR012677">
    <property type="entry name" value="Nucleotide-bd_a/b_plait_sf"/>
</dbReference>
<feature type="compositionally biased region" description="Polar residues" evidence="13">
    <location>
        <begin position="23"/>
        <end position="37"/>
    </location>
</feature>
<keyword evidence="11" id="KW-0694">RNA-binding</keyword>
<proteinExistence type="inferred from homology"/>
<reference evidence="16 18" key="1">
    <citation type="journal article" date="2016" name="PLoS ONE">
        <title>Sequence Assembly of Yarrowia lipolytica Strain W29/CLIB89 Shows Transposable Element Diversity.</title>
        <authorList>
            <person name="Magnan C."/>
            <person name="Yu J."/>
            <person name="Chang I."/>
            <person name="Jahn E."/>
            <person name="Kanomata Y."/>
            <person name="Wu J."/>
            <person name="Zeller M."/>
            <person name="Oakes M."/>
            <person name="Baldi P."/>
            <person name="Sandmeyer S."/>
        </authorList>
    </citation>
    <scope>NUCLEOTIDE SEQUENCE [LARGE SCALE GENOMIC DNA]</scope>
    <source>
        <strain evidence="16">CLIB89</strain>
        <strain evidence="18">CLIB89(W29)</strain>
    </source>
</reference>
<evidence type="ECO:0000259" key="15">
    <source>
        <dbReference type="Pfam" id="PF10443"/>
    </source>
</evidence>
<evidence type="ECO:0000256" key="5">
    <source>
        <dbReference type="ARBA" id="ARBA00022792"/>
    </source>
</evidence>
<keyword evidence="8 11" id="KW-0496">Mitochondrion</keyword>
<keyword evidence="6" id="KW-0809">Transit peptide</keyword>
<evidence type="ECO:0000256" key="3">
    <source>
        <dbReference type="ARBA" id="ARBA00020222"/>
    </source>
</evidence>
<keyword evidence="11" id="KW-0507">mRNA processing</keyword>
<dbReference type="Pfam" id="PF10443">
    <property type="entry name" value="RNA12"/>
    <property type="match status" value="1"/>
</dbReference>
<comment type="subcellular location">
    <subcellularLocation>
        <location evidence="1 11">Mitochondrion inner membrane</location>
        <topology evidence="1 11">Single-pass membrane protein</topology>
    </subcellularLocation>
</comment>
<evidence type="ECO:0000313" key="19">
    <source>
        <dbReference type="Proteomes" id="UP000256601"/>
    </source>
</evidence>
<evidence type="ECO:0000256" key="1">
    <source>
        <dbReference type="ARBA" id="ARBA00004434"/>
    </source>
</evidence>
<feature type="region of interest" description="Disordered" evidence="13">
    <location>
        <begin position="779"/>
        <end position="843"/>
    </location>
</feature>
<evidence type="ECO:0000256" key="2">
    <source>
        <dbReference type="ARBA" id="ARBA00010320"/>
    </source>
</evidence>
<comment type="similarity">
    <text evidence="2 11">Belongs to the YME2 family.</text>
</comment>
<dbReference type="PANTHER" id="PTHR32198:SF2">
    <property type="entry name" value="MITOCHONDRIAL ESCAPE PROTEIN 2"/>
    <property type="match status" value="1"/>
</dbReference>
<dbReference type="Proteomes" id="UP000182444">
    <property type="component" value="Chromosome 1E"/>
</dbReference>
<evidence type="ECO:0000256" key="7">
    <source>
        <dbReference type="ARBA" id="ARBA00022989"/>
    </source>
</evidence>
<dbReference type="Gene3D" id="3.30.70.330">
    <property type="match status" value="1"/>
</dbReference>
<protein>
    <recommendedName>
        <fullName evidence="3 11">Mitochondrial escape protein 2</fullName>
    </recommendedName>
</protein>
<dbReference type="OrthoDB" id="10267654at2759"/>
<dbReference type="Gene3D" id="3.40.50.300">
    <property type="entry name" value="P-loop containing nucleotide triphosphate hydrolases"/>
    <property type="match status" value="1"/>
</dbReference>
<dbReference type="VEuPathDB" id="FungiDB:YALI1_E25267g"/>
<dbReference type="SUPFAM" id="SSF54928">
    <property type="entry name" value="RNA-binding domain, RBD"/>
    <property type="match status" value="1"/>
</dbReference>
<evidence type="ECO:0000256" key="13">
    <source>
        <dbReference type="SAM" id="MobiDB-lite"/>
    </source>
</evidence>
<keyword evidence="4" id="KW-0812">Transmembrane</keyword>
<dbReference type="InterPro" id="IPR035979">
    <property type="entry name" value="RBD_domain_sf"/>
</dbReference>
<name>A0A1D8NJD6_YARLL</name>
<dbReference type="Pfam" id="PF00076">
    <property type="entry name" value="RRM_1"/>
    <property type="match status" value="1"/>
</dbReference>
<feature type="coiled-coil region" evidence="12">
    <location>
        <begin position="704"/>
        <end position="734"/>
    </location>
</feature>
<dbReference type="EMBL" id="KZ858954">
    <property type="protein sequence ID" value="RDW28222.1"/>
    <property type="molecule type" value="Genomic_DNA"/>
</dbReference>
<dbReference type="InterPro" id="IPR039627">
    <property type="entry name" value="Yme2_C"/>
</dbReference>
<feature type="compositionally biased region" description="Basic and acidic residues" evidence="13">
    <location>
        <begin position="43"/>
        <end position="81"/>
    </location>
</feature>
<feature type="region of interest" description="Disordered" evidence="13">
    <location>
        <begin position="127"/>
        <end position="154"/>
    </location>
</feature>
<evidence type="ECO:0000313" key="16">
    <source>
        <dbReference type="EMBL" id="AOW05742.1"/>
    </source>
</evidence>
<dbReference type="VEuPathDB" id="FungiDB:YALI0_E21175g"/>
<feature type="region of interest" description="Disordered" evidence="13">
    <location>
        <begin position="1"/>
        <end position="108"/>
    </location>
</feature>
<feature type="domain" description="RRM" evidence="14">
    <location>
        <begin position="300"/>
        <end position="361"/>
    </location>
</feature>
<evidence type="ECO:0000256" key="9">
    <source>
        <dbReference type="ARBA" id="ARBA00023136"/>
    </source>
</evidence>
<reference evidence="17 19" key="2">
    <citation type="submission" date="2018-07" db="EMBL/GenBank/DDBJ databases">
        <title>Draft Genome Assemblies for Five Robust Yarrowia lipolytica Strains Exhibiting High Lipid Production and Pentose Sugar Utilization and Sugar Alcohol Secretion from Undetoxified Lignocellulosic Biomass Hydrolysates.</title>
        <authorList>
            <consortium name="DOE Joint Genome Institute"/>
            <person name="Walker C."/>
            <person name="Ryu S."/>
            <person name="Na H."/>
            <person name="Zane M."/>
            <person name="LaButti K."/>
            <person name="Lipzen A."/>
            <person name="Haridas S."/>
            <person name="Barry K."/>
            <person name="Grigoriev I.V."/>
            <person name="Quarterman J."/>
            <person name="Slininger P."/>
            <person name="Dien B."/>
            <person name="Trinh C.T."/>
        </authorList>
    </citation>
    <scope>NUCLEOTIDE SEQUENCE [LARGE SCALE GENOMIC DNA]</scope>
    <source>
        <strain evidence="17 19">YB392</strain>
    </source>
</reference>
<feature type="compositionally biased region" description="Basic and acidic residues" evidence="13">
    <location>
        <begin position="810"/>
        <end position="837"/>
    </location>
</feature>
<comment type="function">
    <text evidence="10 11">Plays a role in maintaining the mitochondrial genome and in controlling the mtDNA escape. Involved in the regulation of mtDNA nucleotide structure and number. May have a dispensable role in early maturation of pre-rRNA.</text>
</comment>
<evidence type="ECO:0000256" key="10">
    <source>
        <dbReference type="ARBA" id="ARBA00025276"/>
    </source>
</evidence>
<dbReference type="InterPro" id="IPR018850">
    <property type="entry name" value="Mt_escape_2_C"/>
</dbReference>
<dbReference type="PANTHER" id="PTHR32198">
    <property type="entry name" value="MITOCHONDRIAL ESCAPE PROTEIN 2"/>
    <property type="match status" value="1"/>
</dbReference>
<dbReference type="AlphaFoldDB" id="A0A1D8NJD6"/>
<sequence>MHKFRPIWRTVAGRRGTLRPQGARQSPLSVSLQQRWQHTPVAKSEKMRKEQDALEEHQERLEKDKKMMEENKQDGEKKEESSSGPSNESVLKEAKEVAQEGAKEEKTVSKEVDAALKALKEDAKLAASTAADKADPSSPEHIKKKEEEKAEKAEIHDTGVIETTEKERLLYFDNVIMATPSFMLGDHFPSWLLNRSEERVKDVIRKYAIPPGLRVDFNSVILRPKDGGAFVRYTLREHTGKYGTPREAEAAIINQLKKSDYRPWFDPFRTCRVFTVKGVPWIEDLKRIPNKTLKIWFEGPTLSQEELYSLFRRYGYIDNIVPPDAASKDPIVFAKVIYSCKGSSTTAKNCLNGMSVNDKTILHITFADHRTKLSYLKDFIVNHTRISIPILLALLATVSLWIFDPIRKESIKSKIQPIINLDNNIFYVQTKNILKPIWSWLWSWIVIHPRPTAKKAGTQLHQLWPERLSAIEDVKQWLQENVNTFIVVNGPRGSGKQELVMDYVLADRKTNGGGRGKILSIDCADLVKARNDPEFITTAAHQLGYFPVFPWMNNISSFIDLAIQGLTGQKGGFSETTEAQFKSMLGIASAAIADIALSNHNKEDHAKNQITRNSDYLQSHPDAKPVVVIEHFLARTDRNQFVYKHLAEWAASLIQSNTAHVIFITSDVTFQKVLSAALPNQIFKTVHAGDASAQSARDFVKQQMDEFKKAIEAARHLVEENKHQKERVEALVDEEPSLEEMLQHHRTELEYEREKREREGKIDDTLDEIIKEEKVIEERDRAEWDATSAAQREDEKVSPFDPDESTAGVEAEKEENKTDGDGEPATKDNGKSDEQNKNDTITSWKALIPPGTDEATLAEIPIPDLTDLDEALSPLGGRMTDLQAFIRRLKSGDTPREALRGMITQSATEIVQMFLMKDNAQWTKEQVWCLMKKVCKDSGNGVSIADLMVTEPMFKGALKPQGESGESTIGALERSEMVTVVTRDGKPTYIKAGKPLYRAAFQYILSDKTFSAMIETGFLESQMKLQNDKIVKYEEELRLLAKFPSKWGDDVNIRVRYLIDKMAACQQKIQKFEIQLAETKKTFAKNEQPKSWWKW</sequence>
<evidence type="ECO:0000256" key="4">
    <source>
        <dbReference type="ARBA" id="ARBA00022692"/>
    </source>
</evidence>
<evidence type="ECO:0000256" key="11">
    <source>
        <dbReference type="RuleBase" id="RU367108"/>
    </source>
</evidence>
<evidence type="ECO:0000256" key="6">
    <source>
        <dbReference type="ARBA" id="ARBA00022946"/>
    </source>
</evidence>